<dbReference type="SMART" id="SM00054">
    <property type="entry name" value="EFh"/>
    <property type="match status" value="2"/>
</dbReference>
<dbReference type="SUPFAM" id="SSF47473">
    <property type="entry name" value="EF-hand"/>
    <property type="match status" value="1"/>
</dbReference>
<dbReference type="InterPro" id="IPR011992">
    <property type="entry name" value="EF-hand-dom_pair"/>
</dbReference>
<evidence type="ECO:0000313" key="5">
    <source>
        <dbReference type="Proteomes" id="UP001214043"/>
    </source>
</evidence>
<feature type="chain" id="PRO_5041938289" description="EF-hand domain-containing protein" evidence="2">
    <location>
        <begin position="25"/>
        <end position="142"/>
    </location>
</feature>
<proteinExistence type="predicted"/>
<feature type="compositionally biased region" description="Basic and acidic residues" evidence="1">
    <location>
        <begin position="110"/>
        <end position="129"/>
    </location>
</feature>
<accession>A0AAE9ZG51</accession>
<feature type="domain" description="EF-hand" evidence="3">
    <location>
        <begin position="34"/>
        <end position="60"/>
    </location>
</feature>
<dbReference type="InterPro" id="IPR002048">
    <property type="entry name" value="EF_hand_dom"/>
</dbReference>
<evidence type="ECO:0000256" key="2">
    <source>
        <dbReference type="SAM" id="SignalP"/>
    </source>
</evidence>
<reference evidence="4" key="1">
    <citation type="submission" date="2023-02" db="EMBL/GenBank/DDBJ databases">
        <title>Genome sequence of Hyphococcus flavus.</title>
        <authorList>
            <person name="Rong J.-C."/>
            <person name="Zhao Q."/>
            <person name="Yi M."/>
            <person name="Wu J.-Y."/>
        </authorList>
    </citation>
    <scope>NUCLEOTIDE SEQUENCE</scope>
    <source>
        <strain evidence="4">MCCC 1K03223</strain>
    </source>
</reference>
<dbReference type="InterPro" id="IPR018247">
    <property type="entry name" value="EF_Hand_1_Ca_BS"/>
</dbReference>
<keyword evidence="2" id="KW-0732">Signal</keyword>
<dbReference type="KEGG" id="hfl:PUV54_02865"/>
<dbReference type="Proteomes" id="UP001214043">
    <property type="component" value="Chromosome"/>
</dbReference>
<dbReference type="AlphaFoldDB" id="A0AAE9ZG51"/>
<dbReference type="Gene3D" id="1.10.238.10">
    <property type="entry name" value="EF-hand"/>
    <property type="match status" value="2"/>
</dbReference>
<protein>
    <recommendedName>
        <fullName evidence="3">EF-hand domain-containing protein</fullName>
    </recommendedName>
</protein>
<evidence type="ECO:0000259" key="3">
    <source>
        <dbReference type="PROSITE" id="PS50222"/>
    </source>
</evidence>
<dbReference type="RefSeq" id="WP_274494023.1">
    <property type="nucleotide sequence ID" value="NZ_CP118166.1"/>
</dbReference>
<evidence type="ECO:0000256" key="1">
    <source>
        <dbReference type="SAM" id="MobiDB-lite"/>
    </source>
</evidence>
<sequence length="142" mass="15629">MNKKIIFGAMAAAGAGLIAAGAYADDGKGRGGHWEKMDTNGDGEITADEMSDRFAAHLEEADTDGSGGISKEEMKAFRQARRDARREARNPDKNDDGVVDRTEFINAAQERFDRMDKDGDGVLSEDERRRRGHRGKRRGGKE</sequence>
<dbReference type="GO" id="GO:0005509">
    <property type="term" value="F:calcium ion binding"/>
    <property type="evidence" value="ECO:0007669"/>
    <property type="project" value="InterPro"/>
</dbReference>
<organism evidence="4 5">
    <name type="scientific">Hyphococcus flavus</name>
    <dbReference type="NCBI Taxonomy" id="1866326"/>
    <lineage>
        <taxon>Bacteria</taxon>
        <taxon>Pseudomonadati</taxon>
        <taxon>Pseudomonadota</taxon>
        <taxon>Alphaproteobacteria</taxon>
        <taxon>Parvularculales</taxon>
        <taxon>Parvularculaceae</taxon>
        <taxon>Hyphococcus</taxon>
    </lineage>
</organism>
<feature type="region of interest" description="Disordered" evidence="1">
    <location>
        <begin position="60"/>
        <end position="142"/>
    </location>
</feature>
<dbReference type="Pfam" id="PF13202">
    <property type="entry name" value="EF-hand_5"/>
    <property type="match status" value="3"/>
</dbReference>
<gene>
    <name evidence="4" type="ORF">PUV54_02865</name>
</gene>
<dbReference type="PROSITE" id="PS50222">
    <property type="entry name" value="EF_HAND_2"/>
    <property type="match status" value="1"/>
</dbReference>
<keyword evidence="5" id="KW-1185">Reference proteome</keyword>
<dbReference type="EMBL" id="CP118166">
    <property type="protein sequence ID" value="WDI32132.1"/>
    <property type="molecule type" value="Genomic_DNA"/>
</dbReference>
<feature type="signal peptide" evidence="2">
    <location>
        <begin position="1"/>
        <end position="24"/>
    </location>
</feature>
<feature type="compositionally biased region" description="Basic residues" evidence="1">
    <location>
        <begin position="130"/>
        <end position="142"/>
    </location>
</feature>
<dbReference type="PROSITE" id="PS00018">
    <property type="entry name" value="EF_HAND_1"/>
    <property type="match status" value="1"/>
</dbReference>
<feature type="compositionally biased region" description="Basic and acidic residues" evidence="1">
    <location>
        <begin position="70"/>
        <end position="103"/>
    </location>
</feature>
<name>A0AAE9ZG51_9PROT</name>
<evidence type="ECO:0000313" key="4">
    <source>
        <dbReference type="EMBL" id="WDI32132.1"/>
    </source>
</evidence>